<organism evidence="1">
    <name type="scientific">Ensete ventricosum</name>
    <name type="common">Abyssinian banana</name>
    <name type="synonym">Musa ensete</name>
    <dbReference type="NCBI Taxonomy" id="4639"/>
    <lineage>
        <taxon>Eukaryota</taxon>
        <taxon>Viridiplantae</taxon>
        <taxon>Streptophyta</taxon>
        <taxon>Embryophyta</taxon>
        <taxon>Tracheophyta</taxon>
        <taxon>Spermatophyta</taxon>
        <taxon>Magnoliopsida</taxon>
        <taxon>Liliopsida</taxon>
        <taxon>Zingiberales</taxon>
        <taxon>Musaceae</taxon>
        <taxon>Ensete</taxon>
    </lineage>
</organism>
<reference evidence="1" key="1">
    <citation type="journal article" date="2018" name="Data Brief">
        <title>Genome sequence data from 17 accessions of Ensete ventricosum, a staple food crop for millions in Ethiopia.</title>
        <authorList>
            <person name="Yemataw Z."/>
            <person name="Muzemil S."/>
            <person name="Ambachew D."/>
            <person name="Tripathi L."/>
            <person name="Tesfaye K."/>
            <person name="Chala A."/>
            <person name="Farbos A."/>
            <person name="O'Neill P."/>
            <person name="Moore K."/>
            <person name="Grant M."/>
            <person name="Studholme D.J."/>
        </authorList>
    </citation>
    <scope>NUCLEOTIDE SEQUENCE [LARGE SCALE GENOMIC DNA]</scope>
    <source>
        <tissue evidence="1">Leaf</tissue>
    </source>
</reference>
<dbReference type="AlphaFoldDB" id="A0A445MF04"/>
<proteinExistence type="predicted"/>
<protein>
    <submittedName>
        <fullName evidence="1">Uncharacterized protein</fullName>
    </submittedName>
</protein>
<gene>
    <name evidence="1" type="ORF">BHM03_00017740</name>
</gene>
<accession>A0A445MF04</accession>
<dbReference type="Proteomes" id="UP000290560">
    <property type="component" value="Unassembled WGS sequence"/>
</dbReference>
<dbReference type="EMBL" id="KV875765">
    <property type="protein sequence ID" value="RZR72845.1"/>
    <property type="molecule type" value="Genomic_DNA"/>
</dbReference>
<name>A0A445MF04_ENSVE</name>
<evidence type="ECO:0000313" key="1">
    <source>
        <dbReference type="EMBL" id="RZR72845.1"/>
    </source>
</evidence>
<sequence>MSCGRTLLVSRGRRKRCSKLRIPPSNIIHHDRPAAIRSPIKDPDSLITLRPTPGEATSGAVIRTDGGRRVAEEEGAVRGSRHATVRVGPLLKVSYETDAYRLTFFGHLPCDWRL</sequence>